<feature type="compositionally biased region" description="Basic and acidic residues" evidence="2">
    <location>
        <begin position="456"/>
        <end position="478"/>
    </location>
</feature>
<feature type="domain" description="CCHC-type" evidence="4">
    <location>
        <begin position="477"/>
        <end position="494"/>
    </location>
</feature>
<dbReference type="PROSITE" id="PS50158">
    <property type="entry name" value="ZF_CCHC"/>
    <property type="match status" value="1"/>
</dbReference>
<reference evidence="5" key="1">
    <citation type="journal article" date="2022" name="Int. J. Mol. Sci.">
        <title>Draft Genome of Tanacetum Coccineum: Genomic Comparison of Closely Related Tanacetum-Family Plants.</title>
        <authorList>
            <person name="Yamashiro T."/>
            <person name="Shiraishi A."/>
            <person name="Nakayama K."/>
            <person name="Satake H."/>
        </authorList>
    </citation>
    <scope>NUCLEOTIDE SEQUENCE</scope>
</reference>
<dbReference type="InterPro" id="IPR036875">
    <property type="entry name" value="Znf_CCHC_sf"/>
</dbReference>
<dbReference type="InterPro" id="IPR021109">
    <property type="entry name" value="Peptidase_aspartic_dom_sf"/>
</dbReference>
<reference evidence="5" key="2">
    <citation type="submission" date="2022-01" db="EMBL/GenBank/DDBJ databases">
        <authorList>
            <person name="Yamashiro T."/>
            <person name="Shiraishi A."/>
            <person name="Satake H."/>
            <person name="Nakayama K."/>
        </authorList>
    </citation>
    <scope>NUCLEOTIDE SEQUENCE</scope>
</reference>
<keyword evidence="1" id="KW-0479">Metal-binding</keyword>
<dbReference type="PANTHER" id="PTHR15503">
    <property type="entry name" value="LDOC1 RELATED"/>
    <property type="match status" value="1"/>
</dbReference>
<keyword evidence="3" id="KW-0812">Transmembrane</keyword>
<feature type="transmembrane region" description="Helical" evidence="3">
    <location>
        <begin position="142"/>
        <end position="160"/>
    </location>
</feature>
<keyword evidence="1" id="KW-0862">Zinc</keyword>
<keyword evidence="3" id="KW-0472">Membrane</keyword>
<dbReference type="Gene3D" id="4.10.60.10">
    <property type="entry name" value="Zinc finger, CCHC-type"/>
    <property type="match status" value="1"/>
</dbReference>
<dbReference type="GO" id="GO:0003964">
    <property type="term" value="F:RNA-directed DNA polymerase activity"/>
    <property type="evidence" value="ECO:0007669"/>
    <property type="project" value="UniProtKB-KW"/>
</dbReference>
<dbReference type="InterPro" id="IPR043128">
    <property type="entry name" value="Rev_trsase/Diguanyl_cyclase"/>
</dbReference>
<dbReference type="EMBL" id="BQNB010015393">
    <property type="protein sequence ID" value="GJT39517.1"/>
    <property type="molecule type" value="Genomic_DNA"/>
</dbReference>
<evidence type="ECO:0000256" key="2">
    <source>
        <dbReference type="SAM" id="MobiDB-lite"/>
    </source>
</evidence>
<dbReference type="SUPFAM" id="SSF57756">
    <property type="entry name" value="Retrovirus zinc finger-like domains"/>
    <property type="match status" value="1"/>
</dbReference>
<evidence type="ECO:0000256" key="3">
    <source>
        <dbReference type="SAM" id="Phobius"/>
    </source>
</evidence>
<keyword evidence="5" id="KW-0808">Transferase</keyword>
<dbReference type="InterPro" id="IPR001878">
    <property type="entry name" value="Znf_CCHC"/>
</dbReference>
<accession>A0ABQ5DKN6</accession>
<dbReference type="CDD" id="cd00303">
    <property type="entry name" value="retropepsin_like"/>
    <property type="match status" value="1"/>
</dbReference>
<dbReference type="SUPFAM" id="SSF50630">
    <property type="entry name" value="Acid proteases"/>
    <property type="match status" value="1"/>
</dbReference>
<keyword evidence="5" id="KW-0548">Nucleotidyltransferase</keyword>
<keyword evidence="6" id="KW-1185">Reference proteome</keyword>
<dbReference type="Pfam" id="PF08284">
    <property type="entry name" value="RVP_2"/>
    <property type="match status" value="1"/>
</dbReference>
<organism evidence="5 6">
    <name type="scientific">Tanacetum coccineum</name>
    <dbReference type="NCBI Taxonomy" id="301880"/>
    <lineage>
        <taxon>Eukaryota</taxon>
        <taxon>Viridiplantae</taxon>
        <taxon>Streptophyta</taxon>
        <taxon>Embryophyta</taxon>
        <taxon>Tracheophyta</taxon>
        <taxon>Spermatophyta</taxon>
        <taxon>Magnoliopsida</taxon>
        <taxon>eudicotyledons</taxon>
        <taxon>Gunneridae</taxon>
        <taxon>Pentapetalae</taxon>
        <taxon>asterids</taxon>
        <taxon>campanulids</taxon>
        <taxon>Asterales</taxon>
        <taxon>Asteraceae</taxon>
        <taxon>Asteroideae</taxon>
        <taxon>Anthemideae</taxon>
        <taxon>Anthemidinae</taxon>
        <taxon>Tanacetum</taxon>
    </lineage>
</organism>
<dbReference type="InterPro" id="IPR043502">
    <property type="entry name" value="DNA/RNA_pol_sf"/>
</dbReference>
<sequence length="551" mass="63351">MEHELWSLMVKEYNIVSYTKRFNELALMCPRMVKPESVKIDAYIRGLSENIKGEVTSSKPANLNEAVRMAYKLMEQKSQARDERILEGKKRKCLLDHFLCVNVVLLAMLVHVRSSTTSVERLGIKQGIARKRMLPRVQMLSPFRLVMIVGLNVVTGMFLLNNRYASVLFDSGSDRIFMNTRFSSMLYINPVKINTSYEIELADGRVVSMDTVLKGCTLNLVNHIFEIDLMPLELGTFYVIIGMDWLVKHDVAIVCGEKVVRIPYGDKTLIVESDKDYSGLNKLTVKNHYPLPRIDDLFDQLQRSSVYSKIDPRSGFHQLRIKEEDIPITSFRTRYGHFEFQDEEEHGKHLKVILELLKKGRLYTKFSKYDFWLDSVIAIKESKGLTSLSLDELIGNLKVYEVIINKDSEMVKGKREQNRSLALKAKKESSDEDEEYAMAVKEFKKFFKKRGRFVRQPRDERKSSQRSKNDKNGKSERKCFKCGDPNHLIGECPKSPISTNQRAFIGGAWSDSGKDEEEKTKDKTCLVAQASNEICLGINLELDEWIKDSGC</sequence>
<keyword evidence="3" id="KW-1133">Transmembrane helix</keyword>
<proteinExistence type="predicted"/>
<gene>
    <name evidence="5" type="ORF">Tco_0939382</name>
</gene>
<evidence type="ECO:0000259" key="4">
    <source>
        <dbReference type="PROSITE" id="PS50158"/>
    </source>
</evidence>
<dbReference type="Gene3D" id="3.30.70.270">
    <property type="match status" value="1"/>
</dbReference>
<feature type="region of interest" description="Disordered" evidence="2">
    <location>
        <begin position="454"/>
        <end position="478"/>
    </location>
</feature>
<evidence type="ECO:0000256" key="1">
    <source>
        <dbReference type="PROSITE-ProRule" id="PRU00047"/>
    </source>
</evidence>
<dbReference type="SUPFAM" id="SSF56672">
    <property type="entry name" value="DNA/RNA polymerases"/>
    <property type="match status" value="1"/>
</dbReference>
<protein>
    <submittedName>
        <fullName evidence="5">Reverse transcriptase domain-containing protein</fullName>
    </submittedName>
</protein>
<dbReference type="PANTHER" id="PTHR15503:SF45">
    <property type="entry name" value="RNA-DIRECTED DNA POLYMERASE HOMOLOG"/>
    <property type="match status" value="1"/>
</dbReference>
<name>A0ABQ5DKN6_9ASTR</name>
<dbReference type="Gene3D" id="2.40.70.10">
    <property type="entry name" value="Acid Proteases"/>
    <property type="match status" value="1"/>
</dbReference>
<comment type="caution">
    <text evidence="5">The sequence shown here is derived from an EMBL/GenBank/DDBJ whole genome shotgun (WGS) entry which is preliminary data.</text>
</comment>
<dbReference type="CDD" id="cd01647">
    <property type="entry name" value="RT_LTR"/>
    <property type="match status" value="1"/>
</dbReference>
<evidence type="ECO:0000313" key="6">
    <source>
        <dbReference type="Proteomes" id="UP001151760"/>
    </source>
</evidence>
<dbReference type="InterPro" id="IPR032567">
    <property type="entry name" value="RTL1-rel"/>
</dbReference>
<keyword evidence="5" id="KW-0695">RNA-directed DNA polymerase</keyword>
<evidence type="ECO:0000313" key="5">
    <source>
        <dbReference type="EMBL" id="GJT39517.1"/>
    </source>
</evidence>
<dbReference type="Proteomes" id="UP001151760">
    <property type="component" value="Unassembled WGS sequence"/>
</dbReference>
<keyword evidence="1" id="KW-0863">Zinc-finger</keyword>